<evidence type="ECO:0000313" key="2">
    <source>
        <dbReference type="EMBL" id="OGD74586.1"/>
    </source>
</evidence>
<name>A0A1F5F4S4_9BACT</name>
<dbReference type="AlphaFoldDB" id="A0A1F5F4S4"/>
<dbReference type="EMBL" id="MFAK01000032">
    <property type="protein sequence ID" value="OGD74586.1"/>
    <property type="molecule type" value="Genomic_DNA"/>
</dbReference>
<feature type="compositionally biased region" description="Basic and acidic residues" evidence="1">
    <location>
        <begin position="1"/>
        <end position="10"/>
    </location>
</feature>
<protein>
    <submittedName>
        <fullName evidence="2">Uncharacterized protein</fullName>
    </submittedName>
</protein>
<feature type="compositionally biased region" description="Basic and acidic residues" evidence="1">
    <location>
        <begin position="18"/>
        <end position="27"/>
    </location>
</feature>
<sequence length="120" mass="13571">MVDIKKEVEPGRQTLGEPEIKADREGMQPEVESWVTKIEKKLARVPNQTQDVTDDSVVIQSPQAAQPPVTLPITQQQMQIGKKAKPELGIAWLVTWAIRQIKKLTRIGRKVRLQDLPEAK</sequence>
<organism evidence="2 3">
    <name type="scientific">Candidatus Collierbacteria bacterium RIFOXYA2_FULL_46_10</name>
    <dbReference type="NCBI Taxonomy" id="1817726"/>
    <lineage>
        <taxon>Bacteria</taxon>
        <taxon>Candidatus Collieribacteriota</taxon>
    </lineage>
</organism>
<feature type="region of interest" description="Disordered" evidence="1">
    <location>
        <begin position="1"/>
        <end position="29"/>
    </location>
</feature>
<gene>
    <name evidence="2" type="ORF">A2228_03880</name>
</gene>
<dbReference type="Proteomes" id="UP000176191">
    <property type="component" value="Unassembled WGS sequence"/>
</dbReference>
<evidence type="ECO:0000313" key="3">
    <source>
        <dbReference type="Proteomes" id="UP000176191"/>
    </source>
</evidence>
<evidence type="ECO:0000256" key="1">
    <source>
        <dbReference type="SAM" id="MobiDB-lite"/>
    </source>
</evidence>
<reference evidence="2 3" key="1">
    <citation type="journal article" date="2016" name="Nat. Commun.">
        <title>Thousands of microbial genomes shed light on interconnected biogeochemical processes in an aquifer system.</title>
        <authorList>
            <person name="Anantharaman K."/>
            <person name="Brown C.T."/>
            <person name="Hug L.A."/>
            <person name="Sharon I."/>
            <person name="Castelle C.J."/>
            <person name="Probst A.J."/>
            <person name="Thomas B.C."/>
            <person name="Singh A."/>
            <person name="Wilkins M.J."/>
            <person name="Karaoz U."/>
            <person name="Brodie E.L."/>
            <person name="Williams K.H."/>
            <person name="Hubbard S.S."/>
            <person name="Banfield J.F."/>
        </authorList>
    </citation>
    <scope>NUCLEOTIDE SEQUENCE [LARGE SCALE GENOMIC DNA]</scope>
</reference>
<proteinExistence type="predicted"/>
<comment type="caution">
    <text evidence="2">The sequence shown here is derived from an EMBL/GenBank/DDBJ whole genome shotgun (WGS) entry which is preliminary data.</text>
</comment>
<accession>A0A1F5F4S4</accession>